<gene>
    <name evidence="2" type="ORF">EHE19_014145</name>
</gene>
<keyword evidence="2" id="KW-0378">Hydrolase</keyword>
<protein>
    <submittedName>
        <fullName evidence="2">Alpha/beta hydrolase</fullName>
    </submittedName>
</protein>
<accession>A0A4V6ENZ4</accession>
<dbReference type="RefSeq" id="WP_137696764.1">
    <property type="nucleotide sequence ID" value="NZ_CP061336.1"/>
</dbReference>
<evidence type="ECO:0000313" key="3">
    <source>
        <dbReference type="Proteomes" id="UP000306409"/>
    </source>
</evidence>
<dbReference type="Proteomes" id="UP000306409">
    <property type="component" value="Chromosome"/>
</dbReference>
<organism evidence="2 3">
    <name type="scientific">Ruminiclostridium herbifermentans</name>
    <dbReference type="NCBI Taxonomy" id="2488810"/>
    <lineage>
        <taxon>Bacteria</taxon>
        <taxon>Bacillati</taxon>
        <taxon>Bacillota</taxon>
        <taxon>Clostridia</taxon>
        <taxon>Eubacteriales</taxon>
        <taxon>Oscillospiraceae</taxon>
        <taxon>Ruminiclostridium</taxon>
    </lineage>
</organism>
<dbReference type="Gene3D" id="3.40.50.1820">
    <property type="entry name" value="alpha/beta hydrolase"/>
    <property type="match status" value="1"/>
</dbReference>
<evidence type="ECO:0000259" key="1">
    <source>
        <dbReference type="Pfam" id="PF00561"/>
    </source>
</evidence>
<reference evidence="2 3" key="1">
    <citation type="submission" date="2020-09" db="EMBL/GenBank/DDBJ databases">
        <title>Characterization and genome sequencing of Ruminiclostridium sp. nov. MA18.</title>
        <authorList>
            <person name="Rettenmaier R."/>
            <person name="Kowollik M.-L."/>
            <person name="Liebl W."/>
            <person name="Zverlov V."/>
        </authorList>
    </citation>
    <scope>NUCLEOTIDE SEQUENCE [LARGE SCALE GENOMIC DNA]</scope>
    <source>
        <strain evidence="2 3">MA18</strain>
    </source>
</reference>
<dbReference type="KEGG" id="rher:EHE19_014145"/>
<proteinExistence type="predicted"/>
<dbReference type="Pfam" id="PF00561">
    <property type="entry name" value="Abhydrolase_1"/>
    <property type="match status" value="1"/>
</dbReference>
<dbReference type="PANTHER" id="PTHR43798">
    <property type="entry name" value="MONOACYLGLYCEROL LIPASE"/>
    <property type="match status" value="1"/>
</dbReference>
<dbReference type="GO" id="GO:0016787">
    <property type="term" value="F:hydrolase activity"/>
    <property type="evidence" value="ECO:0007669"/>
    <property type="project" value="UniProtKB-KW"/>
</dbReference>
<feature type="domain" description="AB hydrolase-1" evidence="1">
    <location>
        <begin position="26"/>
        <end position="136"/>
    </location>
</feature>
<name>A0A4V6ENZ4_9FIRM</name>
<dbReference type="SUPFAM" id="SSF53474">
    <property type="entry name" value="alpha/beta-Hydrolases"/>
    <property type="match status" value="1"/>
</dbReference>
<evidence type="ECO:0000313" key="2">
    <source>
        <dbReference type="EMBL" id="QNU66016.1"/>
    </source>
</evidence>
<keyword evidence="3" id="KW-1185">Reference proteome</keyword>
<dbReference type="InterPro" id="IPR000073">
    <property type="entry name" value="AB_hydrolase_1"/>
</dbReference>
<dbReference type="InterPro" id="IPR050266">
    <property type="entry name" value="AB_hydrolase_sf"/>
</dbReference>
<dbReference type="AlphaFoldDB" id="A0A4V6ENZ4"/>
<dbReference type="OrthoDB" id="9775557at2"/>
<dbReference type="InterPro" id="IPR029058">
    <property type="entry name" value="AB_hydrolase_fold"/>
</dbReference>
<dbReference type="EMBL" id="CP061336">
    <property type="protein sequence ID" value="QNU66016.1"/>
    <property type="molecule type" value="Genomic_DNA"/>
</dbReference>
<sequence length="269" mass="31138">MKEKIYESERGNVHYWVTNDNSNDMPWIVFLPGLTAGHNLFDKQIEYFRTKYNCLVWDAPAHGKSRPYAMDFTLDEVAKVLHEIIQLEQIEMPVIIGQSYGAYVTQAYLSLYSEPIRGFVSIDSCPLQKKYYSKWILWWLKHTEGMYRSIPWKLLIKWSLVGLVTSSYGRQNYKNDIEAYQKKYFCKLAGRGFYTVAEAIELDRPYPISCPILLLCGEKDAAGFTKSYNKKWSKGEGYQLIMVPNAGHNSNADNPDFVNSAIDTFLQKL</sequence>